<feature type="chain" id="PRO_5010346265" evidence="5">
    <location>
        <begin position="26"/>
        <end position="498"/>
    </location>
</feature>
<evidence type="ECO:0000313" key="9">
    <source>
        <dbReference type="RefSeq" id="XP_013419244.1"/>
    </source>
</evidence>
<keyword evidence="3 4" id="KW-0326">Glycosidase</keyword>
<dbReference type="Pfam" id="PF00150">
    <property type="entry name" value="Cellulase"/>
    <property type="match status" value="1"/>
</dbReference>
<evidence type="ECO:0000256" key="3">
    <source>
        <dbReference type="ARBA" id="ARBA00023295"/>
    </source>
</evidence>
<gene>
    <name evidence="9" type="primary">LOC106179962</name>
</gene>
<dbReference type="SUPFAM" id="SSF51445">
    <property type="entry name" value="(Trans)glycosidases"/>
    <property type="match status" value="1"/>
</dbReference>
<proteinExistence type="inferred from homology"/>
<dbReference type="GO" id="GO:0000272">
    <property type="term" value="P:polysaccharide catabolic process"/>
    <property type="evidence" value="ECO:0007669"/>
    <property type="project" value="InterPro"/>
</dbReference>
<dbReference type="InterPro" id="IPR041036">
    <property type="entry name" value="GH5_C"/>
</dbReference>
<dbReference type="InterPro" id="IPR013780">
    <property type="entry name" value="Glyco_hydro_b"/>
</dbReference>
<evidence type="ECO:0000259" key="7">
    <source>
        <dbReference type="Pfam" id="PF18564"/>
    </source>
</evidence>
<dbReference type="InParanoid" id="A0A1S3K9X1"/>
<keyword evidence="2 4" id="KW-0378">Hydrolase</keyword>
<sequence length="498" mass="56732">MESLKILYMAVAVFLLTTQAPSISAAGLQKISVNADGWFVDPNGRVMLFHGINMVQKGFPWYPATLLNKTKLRDYKNWGFNAVRLGMMWSGLEPQEGVFNTTYANIMSSIVDTLENYGMYSLLDMHQDVMSSKFQSYDGIPLWLVNKLPNPSQDEAFPWPFKNIGSWEDGYLAKATGMAFQGLYSNRSNALGYFSRFWQTTAKIFKGRGGVLGYELINEPWAGDIWSNLSLLLPGNAGSRNLMPMYNVINKAIRAVDDDTIIFYEPVTWGVIYKNDYHHFGTGFNMVPGGNDYKNRSALSYHYYCWFDKPADEPFPYPEWKRIACDDFWGPFVFLAVRGDREKIGGGSFLTEFGICSTDGNNKTEGTVECESTMQGADAALQSWTYWDSSFYYSNGSVNWNQVRSFSRVYPRATAGTPKYLNFNLTSLIFTYRYVHLVAIQQPTEIFVPKFHYPKGFTVELKGQLKWTFDINECVIYVTPVDSKLKYINAQVIIKPKT</sequence>
<feature type="signal peptide" evidence="5">
    <location>
        <begin position="1"/>
        <end position="25"/>
    </location>
</feature>
<dbReference type="KEGG" id="lak:106179962"/>
<dbReference type="GeneID" id="106179962"/>
<dbReference type="RefSeq" id="XP_013419244.1">
    <property type="nucleotide sequence ID" value="XM_013563790.1"/>
</dbReference>
<dbReference type="GO" id="GO:0004553">
    <property type="term" value="F:hydrolase activity, hydrolyzing O-glycosyl compounds"/>
    <property type="evidence" value="ECO:0007669"/>
    <property type="project" value="InterPro"/>
</dbReference>
<evidence type="ECO:0000313" key="8">
    <source>
        <dbReference type="Proteomes" id="UP000085678"/>
    </source>
</evidence>
<evidence type="ECO:0000256" key="5">
    <source>
        <dbReference type="SAM" id="SignalP"/>
    </source>
</evidence>
<feature type="domain" description="Glycoside hydrolase family 5 C-terminal" evidence="7">
    <location>
        <begin position="408"/>
        <end position="484"/>
    </location>
</feature>
<feature type="domain" description="Glycoside hydrolase family 5" evidence="6">
    <location>
        <begin position="41"/>
        <end position="390"/>
    </location>
</feature>
<dbReference type="AlphaFoldDB" id="A0A1S3K9X1"/>
<name>A0A1S3K9X1_LINAN</name>
<comment type="similarity">
    <text evidence="1 4">Belongs to the glycosyl hydrolase 5 (cellulase A) family.</text>
</comment>
<dbReference type="InterPro" id="IPR052066">
    <property type="entry name" value="Glycosphingolipid_Hydrolases"/>
</dbReference>
<evidence type="ECO:0000256" key="4">
    <source>
        <dbReference type="RuleBase" id="RU361153"/>
    </source>
</evidence>
<evidence type="ECO:0000256" key="1">
    <source>
        <dbReference type="ARBA" id="ARBA00005641"/>
    </source>
</evidence>
<reference evidence="9" key="1">
    <citation type="submission" date="2025-08" db="UniProtKB">
        <authorList>
            <consortium name="RefSeq"/>
        </authorList>
    </citation>
    <scope>IDENTIFICATION</scope>
    <source>
        <tissue evidence="9">Gonads</tissue>
    </source>
</reference>
<dbReference type="InterPro" id="IPR017853">
    <property type="entry name" value="GH"/>
</dbReference>
<protein>
    <submittedName>
        <fullName evidence="9">Endoglycoceramidase</fullName>
    </submittedName>
</protein>
<dbReference type="GO" id="GO:1901136">
    <property type="term" value="P:carbohydrate derivative catabolic process"/>
    <property type="evidence" value="ECO:0007669"/>
    <property type="project" value="UniProtKB-ARBA"/>
</dbReference>
<dbReference type="PANTHER" id="PTHR31308">
    <property type="match status" value="1"/>
</dbReference>
<dbReference type="InterPro" id="IPR001547">
    <property type="entry name" value="Glyco_hydro_5"/>
</dbReference>
<accession>A0A1S3K9X1</accession>
<keyword evidence="5" id="KW-0732">Signal</keyword>
<dbReference type="Gene3D" id="3.20.20.80">
    <property type="entry name" value="Glycosidases"/>
    <property type="match status" value="1"/>
</dbReference>
<dbReference type="Pfam" id="PF18564">
    <property type="entry name" value="Glyco_hydro_5_C"/>
    <property type="match status" value="1"/>
</dbReference>
<organism evidence="8 9">
    <name type="scientific">Lingula anatina</name>
    <name type="common">Brachiopod</name>
    <name type="synonym">Lingula unguis</name>
    <dbReference type="NCBI Taxonomy" id="7574"/>
    <lineage>
        <taxon>Eukaryota</taxon>
        <taxon>Metazoa</taxon>
        <taxon>Spiralia</taxon>
        <taxon>Lophotrochozoa</taxon>
        <taxon>Brachiopoda</taxon>
        <taxon>Linguliformea</taxon>
        <taxon>Lingulata</taxon>
        <taxon>Lingulida</taxon>
        <taxon>Linguloidea</taxon>
        <taxon>Lingulidae</taxon>
        <taxon>Lingula</taxon>
    </lineage>
</organism>
<dbReference type="OrthoDB" id="1887033at2759"/>
<dbReference type="PANTHER" id="PTHR31308:SF3">
    <property type="entry name" value="ENDOGLYCOCERAMIDASE"/>
    <property type="match status" value="1"/>
</dbReference>
<dbReference type="Gene3D" id="2.60.40.1180">
    <property type="entry name" value="Golgi alpha-mannosidase II"/>
    <property type="match status" value="1"/>
</dbReference>
<keyword evidence="8" id="KW-1185">Reference proteome</keyword>
<evidence type="ECO:0000256" key="2">
    <source>
        <dbReference type="ARBA" id="ARBA00022801"/>
    </source>
</evidence>
<dbReference type="Proteomes" id="UP000085678">
    <property type="component" value="Unplaced"/>
</dbReference>
<evidence type="ECO:0000259" key="6">
    <source>
        <dbReference type="Pfam" id="PF00150"/>
    </source>
</evidence>
<dbReference type="GO" id="GO:0016042">
    <property type="term" value="P:lipid catabolic process"/>
    <property type="evidence" value="ECO:0007669"/>
    <property type="project" value="UniProtKB-ARBA"/>
</dbReference>